<dbReference type="EC" id="5.3.4.1" evidence="3"/>
<dbReference type="Pfam" id="PF00085">
    <property type="entry name" value="Thioredoxin"/>
    <property type="match status" value="2"/>
</dbReference>
<feature type="chain" id="PRO_5042273986" description="protein disulfide-isomerase" evidence="10">
    <location>
        <begin position="29"/>
        <end position="367"/>
    </location>
</feature>
<dbReference type="GO" id="GO:0006457">
    <property type="term" value="P:protein folding"/>
    <property type="evidence" value="ECO:0007669"/>
    <property type="project" value="TreeGrafter"/>
</dbReference>
<dbReference type="PANTHER" id="PTHR45672:SF11">
    <property type="entry name" value="PROTEIN DISULFIDE-ISOMERASE C17H9.14C"/>
    <property type="match status" value="1"/>
</dbReference>
<evidence type="ECO:0000313" key="12">
    <source>
        <dbReference type="EMBL" id="KAJ3702110.1"/>
    </source>
</evidence>
<dbReference type="GO" id="GO:0005783">
    <property type="term" value="C:endoplasmic reticulum"/>
    <property type="evidence" value="ECO:0007669"/>
    <property type="project" value="InterPro"/>
</dbReference>
<comment type="caution">
    <text evidence="12">The sequence shown here is derived from an EMBL/GenBank/DDBJ whole genome shotgun (WGS) entry which is preliminary data.</text>
</comment>
<proteinExistence type="inferred from homology"/>
<accession>A0AAD5ZQD7</accession>
<dbReference type="CDD" id="cd02998">
    <property type="entry name" value="PDI_a_ERp38"/>
    <property type="match status" value="1"/>
</dbReference>
<comment type="catalytic activity">
    <reaction evidence="1">
        <text>Catalyzes the rearrangement of -S-S- bonds in proteins.</text>
        <dbReference type="EC" id="5.3.4.1"/>
    </reaction>
</comment>
<evidence type="ECO:0000256" key="6">
    <source>
        <dbReference type="ARBA" id="ARBA00023157"/>
    </source>
</evidence>
<keyword evidence="5" id="KW-0677">Repeat</keyword>
<evidence type="ECO:0000256" key="2">
    <source>
        <dbReference type="ARBA" id="ARBA00006347"/>
    </source>
</evidence>
<feature type="signal peptide" evidence="10">
    <location>
        <begin position="1"/>
        <end position="28"/>
    </location>
</feature>
<evidence type="ECO:0000256" key="8">
    <source>
        <dbReference type="ARBA" id="ARBA00023284"/>
    </source>
</evidence>
<dbReference type="Proteomes" id="UP001210211">
    <property type="component" value="Unassembled WGS sequence"/>
</dbReference>
<evidence type="ECO:0000256" key="7">
    <source>
        <dbReference type="ARBA" id="ARBA00023235"/>
    </source>
</evidence>
<evidence type="ECO:0000256" key="9">
    <source>
        <dbReference type="RuleBase" id="RU004208"/>
    </source>
</evidence>
<dbReference type="CDD" id="cd00238">
    <property type="entry name" value="ERp29c"/>
    <property type="match status" value="1"/>
</dbReference>
<feature type="domain" description="Thioredoxin" evidence="11">
    <location>
        <begin position="141"/>
        <end position="258"/>
    </location>
</feature>
<dbReference type="Gene3D" id="1.20.1150.12">
    <property type="entry name" value="Endoplasmic reticulum resident protein 29, C-terminal domain"/>
    <property type="match status" value="1"/>
</dbReference>
<dbReference type="EMBL" id="JAMRDG010000001">
    <property type="protein sequence ID" value="KAJ3702110.1"/>
    <property type="molecule type" value="Genomic_DNA"/>
</dbReference>
<sequence length="367" mass="41219">MVERKMKRYQVGLALFVTLALFIAPAMADGDVVELTPDNFHKEVGQDRGALVKFFAPWCGHCIKLAPEYEQFASYFKEAKDTVLIAKVNCDEHKDLCVDNEVTGYPTILWFPKGSLEAKRYHGIRTIEAFAEFVNAEGGTNVKVPVAPSYVVEVTSENFDDVIFDITKHVFVQFYAPWCGHCHNFAPTYEKVASIFKLDEDVVIARVNGDEYPEISEKYADNGYPSLWFIPKGNTAVEEYEEGRTVEEIVEFINQKCGTNRDSNGQLTSQAGIVESLDALVKEFVAAANDEREEILAKIEKEVSGLTGNHARYGKFYVKAAKTILTKGVDYAKSETERLQRMLEKPISPAKADEFIIKINILSTFSS</sequence>
<organism evidence="12 13">
    <name type="scientific">Rhynchospora tenuis</name>
    <dbReference type="NCBI Taxonomy" id="198213"/>
    <lineage>
        <taxon>Eukaryota</taxon>
        <taxon>Viridiplantae</taxon>
        <taxon>Streptophyta</taxon>
        <taxon>Embryophyta</taxon>
        <taxon>Tracheophyta</taxon>
        <taxon>Spermatophyta</taxon>
        <taxon>Magnoliopsida</taxon>
        <taxon>Liliopsida</taxon>
        <taxon>Poales</taxon>
        <taxon>Cyperaceae</taxon>
        <taxon>Cyperoideae</taxon>
        <taxon>Rhynchosporeae</taxon>
        <taxon>Rhynchospora</taxon>
    </lineage>
</organism>
<evidence type="ECO:0000256" key="5">
    <source>
        <dbReference type="ARBA" id="ARBA00022737"/>
    </source>
</evidence>
<dbReference type="Pfam" id="PF07749">
    <property type="entry name" value="ERp29"/>
    <property type="match status" value="1"/>
</dbReference>
<dbReference type="SUPFAM" id="SSF47933">
    <property type="entry name" value="ERP29 C domain-like"/>
    <property type="match status" value="1"/>
</dbReference>
<dbReference type="InterPro" id="IPR017937">
    <property type="entry name" value="Thioredoxin_CS"/>
</dbReference>
<comment type="similarity">
    <text evidence="2 9">Belongs to the protein disulfide isomerase family.</text>
</comment>
<evidence type="ECO:0000259" key="11">
    <source>
        <dbReference type="PROSITE" id="PS51352"/>
    </source>
</evidence>
<dbReference type="InterPro" id="IPR013766">
    <property type="entry name" value="Thioredoxin_domain"/>
</dbReference>
<dbReference type="SUPFAM" id="SSF52833">
    <property type="entry name" value="Thioredoxin-like"/>
    <property type="match status" value="2"/>
</dbReference>
<dbReference type="PROSITE" id="PS51352">
    <property type="entry name" value="THIOREDOXIN_2"/>
    <property type="match status" value="2"/>
</dbReference>
<dbReference type="InterPro" id="IPR011679">
    <property type="entry name" value="ERp29_C"/>
</dbReference>
<evidence type="ECO:0000256" key="10">
    <source>
        <dbReference type="SAM" id="SignalP"/>
    </source>
</evidence>
<keyword evidence="7" id="KW-0413">Isomerase</keyword>
<evidence type="ECO:0000256" key="4">
    <source>
        <dbReference type="ARBA" id="ARBA00022729"/>
    </source>
</evidence>
<evidence type="ECO:0000256" key="3">
    <source>
        <dbReference type="ARBA" id="ARBA00012723"/>
    </source>
</evidence>
<evidence type="ECO:0000256" key="1">
    <source>
        <dbReference type="ARBA" id="ARBA00001182"/>
    </source>
</evidence>
<feature type="domain" description="Thioredoxin" evidence="11">
    <location>
        <begin position="13"/>
        <end position="139"/>
    </location>
</feature>
<keyword evidence="13" id="KW-1185">Reference proteome</keyword>
<dbReference type="Gene3D" id="3.40.30.10">
    <property type="entry name" value="Glutaredoxin"/>
    <property type="match status" value="2"/>
</dbReference>
<dbReference type="GO" id="GO:0003756">
    <property type="term" value="F:protein disulfide isomerase activity"/>
    <property type="evidence" value="ECO:0007669"/>
    <property type="project" value="UniProtKB-EC"/>
</dbReference>
<dbReference type="InterPro" id="IPR036249">
    <property type="entry name" value="Thioredoxin-like_sf"/>
</dbReference>
<reference evidence="12 13" key="1">
    <citation type="journal article" date="2022" name="Cell">
        <title>Repeat-based holocentromeres influence genome architecture and karyotype evolution.</title>
        <authorList>
            <person name="Hofstatter P.G."/>
            <person name="Thangavel G."/>
            <person name="Lux T."/>
            <person name="Neumann P."/>
            <person name="Vondrak T."/>
            <person name="Novak P."/>
            <person name="Zhang M."/>
            <person name="Costa L."/>
            <person name="Castellani M."/>
            <person name="Scott A."/>
            <person name="Toegelov H."/>
            <person name="Fuchs J."/>
            <person name="Mata-Sucre Y."/>
            <person name="Dias Y."/>
            <person name="Vanzela A.L.L."/>
            <person name="Huettel B."/>
            <person name="Almeida C.C.S."/>
            <person name="Simkova H."/>
            <person name="Souza G."/>
            <person name="Pedrosa-Harand A."/>
            <person name="Macas J."/>
            <person name="Mayer K.F.X."/>
            <person name="Houben A."/>
            <person name="Marques A."/>
        </authorList>
    </citation>
    <scope>NUCLEOTIDE SEQUENCE [LARGE SCALE GENOMIC DNA]</scope>
    <source>
        <strain evidence="12">RhyTen1mFocal</strain>
    </source>
</reference>
<dbReference type="PROSITE" id="PS00194">
    <property type="entry name" value="THIOREDOXIN_1"/>
    <property type="match status" value="1"/>
</dbReference>
<dbReference type="AlphaFoldDB" id="A0AAD5ZQD7"/>
<gene>
    <name evidence="12" type="ORF">LUZ61_005815</name>
</gene>
<dbReference type="InterPro" id="IPR005788">
    <property type="entry name" value="PDI_thioredoxin-like_dom"/>
</dbReference>
<keyword evidence="8" id="KW-0676">Redox-active center</keyword>
<protein>
    <recommendedName>
        <fullName evidence="3">protein disulfide-isomerase</fullName>
        <ecNumber evidence="3">5.3.4.1</ecNumber>
    </recommendedName>
</protein>
<dbReference type="PANTHER" id="PTHR45672">
    <property type="entry name" value="PROTEIN DISULFIDE-ISOMERASE C17H9.14C-RELATED"/>
    <property type="match status" value="1"/>
</dbReference>
<keyword evidence="4 10" id="KW-0732">Signal</keyword>
<dbReference type="PRINTS" id="PR00421">
    <property type="entry name" value="THIOREDOXIN"/>
</dbReference>
<dbReference type="NCBIfam" id="TIGR01126">
    <property type="entry name" value="pdi_dom"/>
    <property type="match status" value="2"/>
</dbReference>
<dbReference type="InterPro" id="IPR051063">
    <property type="entry name" value="PDI"/>
</dbReference>
<evidence type="ECO:0000313" key="13">
    <source>
        <dbReference type="Proteomes" id="UP001210211"/>
    </source>
</evidence>
<keyword evidence="6" id="KW-1015">Disulfide bond</keyword>
<dbReference type="InterPro" id="IPR036356">
    <property type="entry name" value="ERp29_C_sf"/>
</dbReference>
<name>A0AAD5ZQD7_9POAL</name>